<reference evidence="7" key="1">
    <citation type="submission" date="2018-03" db="EMBL/GenBank/DDBJ databases">
        <authorList>
            <person name="Zecchin S."/>
        </authorList>
    </citation>
    <scope>NUCLEOTIDE SEQUENCE [LARGE SCALE GENOMIC DNA]</scope>
</reference>
<dbReference type="InterPro" id="IPR029063">
    <property type="entry name" value="SAM-dependent_MTases_sf"/>
</dbReference>
<dbReference type="Pfam" id="PF02353">
    <property type="entry name" value="CMAS"/>
    <property type="match status" value="1"/>
</dbReference>
<dbReference type="AlphaFoldDB" id="A0A2U3QFU7"/>
<dbReference type="EC" id="2.1.1.79" evidence="6"/>
<dbReference type="GO" id="GO:0032259">
    <property type="term" value="P:methylation"/>
    <property type="evidence" value="ECO:0007669"/>
    <property type="project" value="UniProtKB-KW"/>
</dbReference>
<name>A0A2U3QFU7_9BACT</name>
<dbReference type="EMBL" id="OUUY01000064">
    <property type="protein sequence ID" value="SPQ00268.1"/>
    <property type="molecule type" value="Genomic_DNA"/>
</dbReference>
<evidence type="ECO:0000256" key="5">
    <source>
        <dbReference type="ARBA" id="ARBA00023098"/>
    </source>
</evidence>
<protein>
    <submittedName>
        <fullName evidence="6">Cyclopropane-fatty-acyl-phospholipid synthase</fullName>
        <ecNumber evidence="6">2.1.1.79</ecNumber>
    </submittedName>
</protein>
<gene>
    <name evidence="6" type="ORF">NBG4_20074</name>
</gene>
<keyword evidence="5" id="KW-0443">Lipid metabolism</keyword>
<organism evidence="6 7">
    <name type="scientific">Candidatus Sulfobium mesophilum</name>
    <dbReference type="NCBI Taxonomy" id="2016548"/>
    <lineage>
        <taxon>Bacteria</taxon>
        <taxon>Pseudomonadati</taxon>
        <taxon>Nitrospirota</taxon>
        <taxon>Nitrospiria</taxon>
        <taxon>Nitrospirales</taxon>
        <taxon>Nitrospiraceae</taxon>
        <taxon>Candidatus Sulfobium</taxon>
    </lineage>
</organism>
<dbReference type="GO" id="GO:0008825">
    <property type="term" value="F:cyclopropane-fatty-acyl-phospholipid synthase activity"/>
    <property type="evidence" value="ECO:0007669"/>
    <property type="project" value="UniProtKB-EC"/>
</dbReference>
<evidence type="ECO:0000313" key="6">
    <source>
        <dbReference type="EMBL" id="SPQ00268.1"/>
    </source>
</evidence>
<proteinExistence type="inferred from homology"/>
<dbReference type="InterPro" id="IPR050723">
    <property type="entry name" value="CFA/CMAS"/>
</dbReference>
<evidence type="ECO:0000256" key="1">
    <source>
        <dbReference type="ARBA" id="ARBA00010815"/>
    </source>
</evidence>
<dbReference type="PANTHER" id="PTHR43667">
    <property type="entry name" value="CYCLOPROPANE-FATTY-ACYL-PHOSPHOLIPID SYNTHASE"/>
    <property type="match status" value="1"/>
</dbReference>
<dbReference type="Proteomes" id="UP000245125">
    <property type="component" value="Unassembled WGS sequence"/>
</dbReference>
<evidence type="ECO:0000256" key="3">
    <source>
        <dbReference type="ARBA" id="ARBA00022679"/>
    </source>
</evidence>
<keyword evidence="2 6" id="KW-0489">Methyltransferase</keyword>
<evidence type="ECO:0000313" key="7">
    <source>
        <dbReference type="Proteomes" id="UP000245125"/>
    </source>
</evidence>
<evidence type="ECO:0000256" key="4">
    <source>
        <dbReference type="ARBA" id="ARBA00022691"/>
    </source>
</evidence>
<dbReference type="Gene3D" id="3.40.50.150">
    <property type="entry name" value="Vaccinia Virus protein VP39"/>
    <property type="match status" value="1"/>
</dbReference>
<comment type="similarity">
    <text evidence="1">Belongs to the CFA/CMAS family.</text>
</comment>
<dbReference type="OrthoDB" id="9782855at2"/>
<keyword evidence="4" id="KW-0949">S-adenosyl-L-methionine</keyword>
<keyword evidence="3 6" id="KW-0808">Transferase</keyword>
<dbReference type="SUPFAM" id="SSF53335">
    <property type="entry name" value="S-adenosyl-L-methionine-dependent methyltransferases"/>
    <property type="match status" value="1"/>
</dbReference>
<keyword evidence="7" id="KW-1185">Reference proteome</keyword>
<dbReference type="PANTHER" id="PTHR43667:SF1">
    <property type="entry name" value="CYCLOPROPANE-FATTY-ACYL-PHOSPHOLIPID SYNTHASE"/>
    <property type="match status" value="1"/>
</dbReference>
<accession>A0A2U3QFU7</accession>
<sequence>MELCPHVLDFGILSTARLKSAVKIRVLDYRDISGTFDHVVSVGMIKHAGYKNYGRYMELIHKVLKDDGFFRLHTIGNKPSEISGDIWVDKYIFPNSMLRSIQEIGASVEGLFVVKDLHNFGTHYDNTLCAWLSNFEKNWHDLR</sequence>
<dbReference type="GO" id="GO:0006629">
    <property type="term" value="P:lipid metabolic process"/>
    <property type="evidence" value="ECO:0007669"/>
    <property type="project" value="UniProtKB-KW"/>
</dbReference>
<evidence type="ECO:0000256" key="2">
    <source>
        <dbReference type="ARBA" id="ARBA00022603"/>
    </source>
</evidence>